<feature type="chain" id="PRO_5041933838" description="Lipoprotein" evidence="1">
    <location>
        <begin position="19"/>
        <end position="168"/>
    </location>
</feature>
<keyword evidence="1" id="KW-0732">Signal</keyword>
<dbReference type="Proteomes" id="UP001179600">
    <property type="component" value="Plasmid pK204-1-A"/>
</dbReference>
<name>A0AAF0BIR9_9ENTE</name>
<organism evidence="2 3">
    <name type="scientific">Vagococcus lutrae</name>
    <dbReference type="NCBI Taxonomy" id="81947"/>
    <lineage>
        <taxon>Bacteria</taxon>
        <taxon>Bacillati</taxon>
        <taxon>Bacillota</taxon>
        <taxon>Bacilli</taxon>
        <taxon>Lactobacillales</taxon>
        <taxon>Enterococcaceae</taxon>
        <taxon>Vagococcus</taxon>
    </lineage>
</organism>
<evidence type="ECO:0000313" key="2">
    <source>
        <dbReference type="EMBL" id="WCG23705.1"/>
    </source>
</evidence>
<proteinExistence type="predicted"/>
<keyword evidence="2" id="KW-0614">Plasmid</keyword>
<evidence type="ECO:0000256" key="1">
    <source>
        <dbReference type="SAM" id="SignalP"/>
    </source>
</evidence>
<dbReference type="PROSITE" id="PS51257">
    <property type="entry name" value="PROKAR_LIPOPROTEIN"/>
    <property type="match status" value="1"/>
</dbReference>
<protein>
    <recommendedName>
        <fullName evidence="4">Lipoprotein</fullName>
    </recommendedName>
</protein>
<feature type="signal peptide" evidence="1">
    <location>
        <begin position="1"/>
        <end position="18"/>
    </location>
</feature>
<dbReference type="AlphaFoldDB" id="A0AAF0BIR9"/>
<evidence type="ECO:0008006" key="4">
    <source>
        <dbReference type="Google" id="ProtNLM"/>
    </source>
</evidence>
<dbReference type="EMBL" id="CP116508">
    <property type="protein sequence ID" value="WCG23705.1"/>
    <property type="molecule type" value="Genomic_DNA"/>
</dbReference>
<evidence type="ECO:0000313" key="3">
    <source>
        <dbReference type="Proteomes" id="UP001179600"/>
    </source>
</evidence>
<geneLocation type="plasmid" evidence="2 3">
    <name>pK204-1-A</name>
</geneLocation>
<sequence length="168" mass="18746">MKKIASMGLIALASVALVACSSNDTIPTKESEEKVVTTQENINTKSVNNEIAKSLENEFNKDGKTVNVTLETDVVDSESNEPHEVIAIEAIDQEIRKYIHEANEAIRNDEATEEQNMYINSIRQVVSDEAKKLANDNDAITFTYQDENNESMLIAYSTKTKDVIQPTF</sequence>
<gene>
    <name evidence="2" type="ORF">PML95_10055</name>
</gene>
<reference evidence="2" key="1">
    <citation type="submission" date="2023-01" db="EMBL/GenBank/DDBJ databases">
        <title>Oxazolidinone resistance genes in florfenicol resistant enterococci from beef cattle and veal calves at slaughter.</title>
        <authorList>
            <person name="Biggel M."/>
        </authorList>
    </citation>
    <scope>NUCLEOTIDE SEQUENCE</scope>
    <source>
        <strain evidence="2">K204-1</strain>
        <plasmid evidence="2">pK204-1-A</plasmid>
    </source>
</reference>
<accession>A0AAF0BIR9</accession>
<dbReference type="RefSeq" id="WP_248852090.1">
    <property type="nucleotide sequence ID" value="NZ_CP097044.1"/>
</dbReference>